<dbReference type="RefSeq" id="XP_019489617.1">
    <property type="nucleotide sequence ID" value="XM_019634072.1"/>
</dbReference>
<gene>
    <name evidence="3" type="primary">LOC109377654</name>
</gene>
<dbReference type="PANTHER" id="PTHR31883:SF1">
    <property type="entry name" value="PROTEIN FRG2-LIKE-2"/>
    <property type="match status" value="1"/>
</dbReference>
<feature type="compositionally biased region" description="Polar residues" evidence="1">
    <location>
        <begin position="1"/>
        <end position="29"/>
    </location>
</feature>
<keyword evidence="2" id="KW-1185">Reference proteome</keyword>
<dbReference type="OrthoDB" id="9751302at2759"/>
<dbReference type="InterPro" id="IPR026245">
    <property type="entry name" value="FRG2"/>
</dbReference>
<protein>
    <submittedName>
        <fullName evidence="3">Protein FRG2-like-1</fullName>
    </submittedName>
</protein>
<dbReference type="AlphaFoldDB" id="A0A8B7QN50"/>
<dbReference type="Proteomes" id="UP000694851">
    <property type="component" value="Unplaced"/>
</dbReference>
<organism evidence="2 3">
    <name type="scientific">Hipposideros armiger</name>
    <name type="common">Great Himalayan leaf-nosed bat</name>
    <dbReference type="NCBI Taxonomy" id="186990"/>
    <lineage>
        <taxon>Eukaryota</taxon>
        <taxon>Metazoa</taxon>
        <taxon>Chordata</taxon>
        <taxon>Craniata</taxon>
        <taxon>Vertebrata</taxon>
        <taxon>Euteleostomi</taxon>
        <taxon>Mammalia</taxon>
        <taxon>Eutheria</taxon>
        <taxon>Laurasiatheria</taxon>
        <taxon>Chiroptera</taxon>
        <taxon>Yinpterochiroptera</taxon>
        <taxon>Rhinolophoidea</taxon>
        <taxon>Hipposideridae</taxon>
        <taxon>Hipposideros</taxon>
    </lineage>
</organism>
<feature type="compositionally biased region" description="Basic and acidic residues" evidence="1">
    <location>
        <begin position="57"/>
        <end position="80"/>
    </location>
</feature>
<feature type="compositionally biased region" description="Basic and acidic residues" evidence="1">
    <location>
        <begin position="127"/>
        <end position="141"/>
    </location>
</feature>
<feature type="compositionally biased region" description="Polar residues" evidence="1">
    <location>
        <begin position="46"/>
        <end position="56"/>
    </location>
</feature>
<accession>A0A8B7QN50</accession>
<reference evidence="3" key="1">
    <citation type="submission" date="2025-08" db="UniProtKB">
        <authorList>
            <consortium name="RefSeq"/>
        </authorList>
    </citation>
    <scope>IDENTIFICATION</scope>
    <source>
        <tissue evidence="3">Muscle</tissue>
    </source>
</reference>
<evidence type="ECO:0000313" key="3">
    <source>
        <dbReference type="RefSeq" id="XP_019489617.1"/>
    </source>
</evidence>
<feature type="compositionally biased region" description="Basic and acidic residues" evidence="1">
    <location>
        <begin position="88"/>
        <end position="111"/>
    </location>
</feature>
<sequence>MMESSGMKNQDPHSPSIQSPTEQPPLQKNSFEERGSDVEEKPFQDGKNSSSQLRENNIQRRGSEPKTDKEENSKKTELKGRNSCLARSEAERCSNRESSGKRKSSSRDSPSDRAGASVADEGSVTLEKMKQKVPDAGHSSDSEETWDTCPRKAQRRSIGRSKRPRSRSPGVQPPPLRKSLVTSLRAMSEAIYQNVVRVQDQHVPSSLNWEQLAQLRGRLCAQVQTFYAMATQAAYVFPAEGWLVPTPLPGPWSPVGNGETQSSS</sequence>
<proteinExistence type="predicted"/>
<evidence type="ECO:0000256" key="1">
    <source>
        <dbReference type="SAM" id="MobiDB-lite"/>
    </source>
</evidence>
<dbReference type="KEGG" id="hai:109377654"/>
<feature type="compositionally biased region" description="Basic residues" evidence="1">
    <location>
        <begin position="152"/>
        <end position="166"/>
    </location>
</feature>
<feature type="region of interest" description="Disordered" evidence="1">
    <location>
        <begin position="1"/>
        <end position="177"/>
    </location>
</feature>
<name>A0A8B7QN50_HIPAR</name>
<evidence type="ECO:0000313" key="2">
    <source>
        <dbReference type="Proteomes" id="UP000694851"/>
    </source>
</evidence>
<dbReference type="GeneID" id="109377654"/>
<dbReference type="PANTHER" id="PTHR31883">
    <property type="entry name" value="PROTEIN FRG2-RELATED"/>
    <property type="match status" value="1"/>
</dbReference>
<feature type="compositionally biased region" description="Basic and acidic residues" evidence="1">
    <location>
        <begin position="30"/>
        <end position="44"/>
    </location>
</feature>
<dbReference type="Pfam" id="PF15315">
    <property type="entry name" value="FRG2"/>
    <property type="match status" value="1"/>
</dbReference>
<dbReference type="PRINTS" id="PR02074">
    <property type="entry name" value="PROTEINFRG2"/>
</dbReference>